<gene>
    <name evidence="2" type="ORF">SPPG_05392</name>
</gene>
<proteinExistence type="predicted"/>
<keyword evidence="3" id="KW-1185">Reference proteome</keyword>
<dbReference type="RefSeq" id="XP_016607173.1">
    <property type="nucleotide sequence ID" value="XM_016753606.1"/>
</dbReference>
<feature type="chain" id="PRO_5005540000" evidence="1">
    <location>
        <begin position="21"/>
        <end position="231"/>
    </location>
</feature>
<evidence type="ECO:0000313" key="3">
    <source>
        <dbReference type="Proteomes" id="UP000053201"/>
    </source>
</evidence>
<reference evidence="2 3" key="1">
    <citation type="submission" date="2009-08" db="EMBL/GenBank/DDBJ databases">
        <title>The Genome Sequence of Spizellomyces punctatus strain DAOM BR117.</title>
        <authorList>
            <consortium name="The Broad Institute Genome Sequencing Platform"/>
            <person name="Russ C."/>
            <person name="Cuomo C."/>
            <person name="Shea T."/>
            <person name="Young S.K."/>
            <person name="Zeng Q."/>
            <person name="Koehrsen M."/>
            <person name="Haas B."/>
            <person name="Borodovsky M."/>
            <person name="Guigo R."/>
            <person name="Alvarado L."/>
            <person name="Berlin A."/>
            <person name="Bochicchio J."/>
            <person name="Borenstein D."/>
            <person name="Chapman S."/>
            <person name="Chen Z."/>
            <person name="Engels R."/>
            <person name="Freedman E."/>
            <person name="Gellesch M."/>
            <person name="Goldberg J."/>
            <person name="Griggs A."/>
            <person name="Gujja S."/>
            <person name="Heiman D."/>
            <person name="Hepburn T."/>
            <person name="Howarth C."/>
            <person name="Jen D."/>
            <person name="Larson L."/>
            <person name="Lewis B."/>
            <person name="Mehta T."/>
            <person name="Park D."/>
            <person name="Pearson M."/>
            <person name="Roberts A."/>
            <person name="Saif S."/>
            <person name="Shenoy N."/>
            <person name="Sisk P."/>
            <person name="Stolte C."/>
            <person name="Sykes S."/>
            <person name="Thomson T."/>
            <person name="Walk T."/>
            <person name="White J."/>
            <person name="Yandava C."/>
            <person name="Burger G."/>
            <person name="Gray M.W."/>
            <person name="Holland P.W.H."/>
            <person name="King N."/>
            <person name="Lang F.B.F."/>
            <person name="Roger A.J."/>
            <person name="Ruiz-Trillo I."/>
            <person name="Lander E."/>
            <person name="Nusbaum C."/>
        </authorList>
    </citation>
    <scope>NUCLEOTIDE SEQUENCE [LARGE SCALE GENOMIC DNA]</scope>
    <source>
        <strain evidence="2 3">DAOM BR117</strain>
    </source>
</reference>
<dbReference type="GeneID" id="27688768"/>
<dbReference type="OrthoDB" id="2139295at2759"/>
<feature type="signal peptide" evidence="1">
    <location>
        <begin position="1"/>
        <end position="20"/>
    </location>
</feature>
<protein>
    <submittedName>
        <fullName evidence="2">Uncharacterized protein</fullName>
    </submittedName>
</protein>
<organism evidence="2 3">
    <name type="scientific">Spizellomyces punctatus (strain DAOM BR117)</name>
    <dbReference type="NCBI Taxonomy" id="645134"/>
    <lineage>
        <taxon>Eukaryota</taxon>
        <taxon>Fungi</taxon>
        <taxon>Fungi incertae sedis</taxon>
        <taxon>Chytridiomycota</taxon>
        <taxon>Chytridiomycota incertae sedis</taxon>
        <taxon>Chytridiomycetes</taxon>
        <taxon>Spizellomycetales</taxon>
        <taxon>Spizellomycetaceae</taxon>
        <taxon>Spizellomyces</taxon>
    </lineage>
</organism>
<keyword evidence="1" id="KW-0732">Signal</keyword>
<accession>A0A0L0HEG6</accession>
<dbReference type="InParanoid" id="A0A0L0HEG6"/>
<sequence>MQISAALTLIVALLGSAVVAQPPPPTVPNCLPNDLPCFMTQAQYTILGTVVGNNANTPPGSAQNYNATIAVQCIYASFGNNRGQGGFVGQQITVTGFGNPNQKCPNNMGADAIPNNSSIFFIYVASSVPQGGLPIFTVFNPCGGGIPYSPQNLQTLANSLAKFPQNAIAGAPNCALPAPEATATAPAGGATQTPGGNPLALPGSAGYSAVPQWTLFGGIATIALAAMTALF</sequence>
<dbReference type="AlphaFoldDB" id="A0A0L0HEG6"/>
<evidence type="ECO:0000313" key="2">
    <source>
        <dbReference type="EMBL" id="KNC99133.1"/>
    </source>
</evidence>
<dbReference type="VEuPathDB" id="FungiDB:SPPG_05392"/>
<evidence type="ECO:0000256" key="1">
    <source>
        <dbReference type="SAM" id="SignalP"/>
    </source>
</evidence>
<dbReference type="Proteomes" id="UP000053201">
    <property type="component" value="Unassembled WGS sequence"/>
</dbReference>
<name>A0A0L0HEG6_SPIPD</name>
<dbReference type="EMBL" id="KQ257458">
    <property type="protein sequence ID" value="KNC99133.1"/>
    <property type="molecule type" value="Genomic_DNA"/>
</dbReference>